<dbReference type="PROSITE" id="PS51384">
    <property type="entry name" value="FAD_FR"/>
    <property type="match status" value="1"/>
</dbReference>
<sequence length="478" mass="53567">MAITVRKFSNACYWITVVIITLFIALYLVFFRIVQDKVSNYPAPTAKIGFYSHASVGSLFFLSGLIQFNATLRHKYKTLHKICGYFYFTMSILVILSLIPLLIGGAETGISAWLFTILTGPLWLWANYLSYKAIINGDVTLHRRMNIRAFGFANSIIWMRPIVSLLSAPWSVTSFDQVQPRIAEALKSVMWFTVLIEIMAVELYLHYEDKTRAPLVSAETGSPFLTSQEKAALSLFDRSPFTSAKVSRVEMLNKSVLRIVFHLEGKAIITGPGEHISLRAKVNGKTTTRNYTPITTRSNMEAGLVELVIRLVPNGAMSSILQSSVTNDTTKELPAFQISHCLESFDYQANKHAFILMAASGTGITPMINVARYILKNPVDKTRIHLMFSVRNAEDIFLENILKDLVQQTVSPSQFSYEVKHFLGGEIITAESIHGFTSKETSSRILLSGPERFMRPLEASLFKLDKSVQVSSFGVSDR</sequence>
<evidence type="ECO:0000256" key="3">
    <source>
        <dbReference type="ARBA" id="ARBA00022630"/>
    </source>
</evidence>
<feature type="binding site" evidence="6">
    <location>
        <position position="318"/>
    </location>
    <ligand>
        <name>FAD</name>
        <dbReference type="ChEBI" id="CHEBI:57692"/>
    </ligand>
</feature>
<feature type="transmembrane region" description="Helical" evidence="7">
    <location>
        <begin position="149"/>
        <end position="168"/>
    </location>
</feature>
<dbReference type="PANTHER" id="PTHR19370:SF184">
    <property type="entry name" value="NADH-CYTOCHROME B5 REDUCTASE-LIKE"/>
    <property type="match status" value="1"/>
</dbReference>
<dbReference type="OrthoDB" id="432685at2759"/>
<dbReference type="Pfam" id="PF10067">
    <property type="entry name" value="DUF2306"/>
    <property type="match status" value="1"/>
</dbReference>
<dbReference type="STRING" id="246404.A0A507EMW8"/>
<evidence type="ECO:0000256" key="1">
    <source>
        <dbReference type="ARBA" id="ARBA00001974"/>
    </source>
</evidence>
<dbReference type="InterPro" id="IPR017927">
    <property type="entry name" value="FAD-bd_FR_type"/>
</dbReference>
<feature type="transmembrane region" description="Helical" evidence="7">
    <location>
        <begin position="12"/>
        <end position="30"/>
    </location>
</feature>
<dbReference type="SUPFAM" id="SSF52343">
    <property type="entry name" value="Ferredoxin reductase-like, C-terminal NADP-linked domain"/>
    <property type="match status" value="1"/>
</dbReference>
<keyword evidence="10" id="KW-1185">Reference proteome</keyword>
<dbReference type="InterPro" id="IPR018750">
    <property type="entry name" value="DUF2306_membrane"/>
</dbReference>
<dbReference type="Proteomes" id="UP000320333">
    <property type="component" value="Unassembled WGS sequence"/>
</dbReference>
<dbReference type="Gene3D" id="2.40.30.10">
    <property type="entry name" value="Translation factors"/>
    <property type="match status" value="1"/>
</dbReference>
<dbReference type="AlphaFoldDB" id="A0A507EMW8"/>
<keyword evidence="7" id="KW-0812">Transmembrane</keyword>
<feature type="binding site" evidence="6">
    <location>
        <position position="317"/>
    </location>
    <ligand>
        <name>FAD</name>
        <dbReference type="ChEBI" id="CHEBI:57692"/>
    </ligand>
</feature>
<dbReference type="PANTHER" id="PTHR19370">
    <property type="entry name" value="NADH-CYTOCHROME B5 REDUCTASE"/>
    <property type="match status" value="1"/>
</dbReference>
<name>A0A507EMW8_9FUNG</name>
<dbReference type="GO" id="GO:0016491">
    <property type="term" value="F:oxidoreductase activity"/>
    <property type="evidence" value="ECO:0007669"/>
    <property type="project" value="UniProtKB-KW"/>
</dbReference>
<keyword evidence="7" id="KW-1133">Transmembrane helix</keyword>
<feature type="binding site" evidence="6">
    <location>
        <position position="289"/>
    </location>
    <ligand>
        <name>FAD</name>
        <dbReference type="ChEBI" id="CHEBI:57692"/>
    </ligand>
</feature>
<feature type="transmembrane region" description="Helical" evidence="7">
    <location>
        <begin position="84"/>
        <end position="104"/>
    </location>
</feature>
<feature type="binding site" evidence="6">
    <location>
        <position position="365"/>
    </location>
    <ligand>
        <name>FAD</name>
        <dbReference type="ChEBI" id="CHEBI:57692"/>
    </ligand>
</feature>
<dbReference type="InterPro" id="IPR039261">
    <property type="entry name" value="FNR_nucleotide-bd"/>
</dbReference>
<comment type="similarity">
    <text evidence="2">Belongs to the flavoprotein pyridine nucleotide cytochrome reductase family.</text>
</comment>
<feature type="transmembrane region" description="Helical" evidence="7">
    <location>
        <begin position="110"/>
        <end position="129"/>
    </location>
</feature>
<dbReference type="InterPro" id="IPR017938">
    <property type="entry name" value="Riboflavin_synthase-like_b-brl"/>
</dbReference>
<organism evidence="9 10">
    <name type="scientific">Chytriomyces confervae</name>
    <dbReference type="NCBI Taxonomy" id="246404"/>
    <lineage>
        <taxon>Eukaryota</taxon>
        <taxon>Fungi</taxon>
        <taxon>Fungi incertae sedis</taxon>
        <taxon>Chytridiomycota</taxon>
        <taxon>Chytridiomycota incertae sedis</taxon>
        <taxon>Chytridiomycetes</taxon>
        <taxon>Chytridiales</taxon>
        <taxon>Chytriomycetaceae</taxon>
        <taxon>Chytriomyces</taxon>
    </lineage>
</organism>
<dbReference type="SUPFAM" id="SSF63380">
    <property type="entry name" value="Riboflavin synthase domain-like"/>
    <property type="match status" value="1"/>
</dbReference>
<dbReference type="Pfam" id="PF00970">
    <property type="entry name" value="FAD_binding_6"/>
    <property type="match status" value="1"/>
</dbReference>
<dbReference type="InterPro" id="IPR001433">
    <property type="entry name" value="OxRdtase_FAD/NAD-bd"/>
</dbReference>
<dbReference type="Pfam" id="PF00175">
    <property type="entry name" value="NAD_binding_1"/>
    <property type="match status" value="1"/>
</dbReference>
<evidence type="ECO:0000256" key="6">
    <source>
        <dbReference type="PIRSR" id="PIRSR601834-1"/>
    </source>
</evidence>
<evidence type="ECO:0000313" key="9">
    <source>
        <dbReference type="EMBL" id="TPX65162.1"/>
    </source>
</evidence>
<evidence type="ECO:0000256" key="2">
    <source>
        <dbReference type="ARBA" id="ARBA00006105"/>
    </source>
</evidence>
<gene>
    <name evidence="9" type="ORF">CcCBS67573_g08204</name>
</gene>
<keyword evidence="3 6" id="KW-0285">Flavoprotein</keyword>
<evidence type="ECO:0000259" key="8">
    <source>
        <dbReference type="PROSITE" id="PS51384"/>
    </source>
</evidence>
<comment type="cofactor">
    <cofactor evidence="1 6">
        <name>FAD</name>
        <dbReference type="ChEBI" id="CHEBI:57692"/>
    </cofactor>
</comment>
<evidence type="ECO:0000313" key="10">
    <source>
        <dbReference type="Proteomes" id="UP000320333"/>
    </source>
</evidence>
<keyword evidence="5" id="KW-0560">Oxidoreductase</keyword>
<evidence type="ECO:0000256" key="5">
    <source>
        <dbReference type="ARBA" id="ARBA00023002"/>
    </source>
</evidence>
<dbReference type="CDD" id="cd06183">
    <property type="entry name" value="cyt_b5_reduct_like"/>
    <property type="match status" value="1"/>
</dbReference>
<evidence type="ECO:0000256" key="7">
    <source>
        <dbReference type="SAM" id="Phobius"/>
    </source>
</evidence>
<keyword evidence="7" id="KW-0472">Membrane</keyword>
<feature type="binding site" evidence="6">
    <location>
        <position position="308"/>
    </location>
    <ligand>
        <name>FAD</name>
        <dbReference type="ChEBI" id="CHEBI:57692"/>
    </ligand>
</feature>
<feature type="binding site" evidence="6">
    <location>
        <position position="291"/>
    </location>
    <ligand>
        <name>FAD</name>
        <dbReference type="ChEBI" id="CHEBI:57692"/>
    </ligand>
</feature>
<feature type="transmembrane region" description="Helical" evidence="7">
    <location>
        <begin position="50"/>
        <end position="72"/>
    </location>
</feature>
<dbReference type="EMBL" id="QEAP01000504">
    <property type="protein sequence ID" value="TPX65162.1"/>
    <property type="molecule type" value="Genomic_DNA"/>
</dbReference>
<dbReference type="InterPro" id="IPR008333">
    <property type="entry name" value="Cbr1-like_FAD-bd_dom"/>
</dbReference>
<comment type="caution">
    <text evidence="9">The sequence shown here is derived from an EMBL/GenBank/DDBJ whole genome shotgun (WGS) entry which is preliminary data.</text>
</comment>
<dbReference type="Gene3D" id="3.40.50.80">
    <property type="entry name" value="Nucleotide-binding domain of ferredoxin-NADP reductase (FNR) module"/>
    <property type="match status" value="1"/>
</dbReference>
<proteinExistence type="inferred from homology"/>
<accession>A0A507EMW8</accession>
<dbReference type="InterPro" id="IPR001834">
    <property type="entry name" value="CBR-like"/>
</dbReference>
<keyword evidence="4 6" id="KW-0274">FAD</keyword>
<protein>
    <recommendedName>
        <fullName evidence="8">FAD-binding FR-type domain-containing protein</fullName>
    </recommendedName>
</protein>
<feature type="domain" description="FAD-binding FR-type" evidence="8">
    <location>
        <begin position="239"/>
        <end position="348"/>
    </location>
</feature>
<reference evidence="9 10" key="1">
    <citation type="journal article" date="2019" name="Sci. Rep.">
        <title>Comparative genomics of chytrid fungi reveal insights into the obligate biotrophic and pathogenic lifestyle of Synchytrium endobioticum.</title>
        <authorList>
            <person name="van de Vossenberg B.T.L.H."/>
            <person name="Warris S."/>
            <person name="Nguyen H.D.T."/>
            <person name="van Gent-Pelzer M.P.E."/>
            <person name="Joly D.L."/>
            <person name="van de Geest H.C."/>
            <person name="Bonants P.J.M."/>
            <person name="Smith D.S."/>
            <person name="Levesque C.A."/>
            <person name="van der Lee T.A.J."/>
        </authorList>
    </citation>
    <scope>NUCLEOTIDE SEQUENCE [LARGE SCALE GENOMIC DNA]</scope>
    <source>
        <strain evidence="9 10">CBS 675.73</strain>
    </source>
</reference>
<evidence type="ECO:0000256" key="4">
    <source>
        <dbReference type="ARBA" id="ARBA00022827"/>
    </source>
</evidence>